<dbReference type="RefSeq" id="WP_278476827.1">
    <property type="nucleotide sequence ID" value="NZ_JABZRE010000002.1"/>
</dbReference>
<protein>
    <submittedName>
        <fullName evidence="1">Uncharacterized protein</fullName>
    </submittedName>
</protein>
<sequence>MKNKMELIEIVKHLLKEHGEEPIVIKHKDSLIAIESLLSMDFINLEIHPSSIQKILEIEKEVHEKTEKDDEGKTQVIWSDPIDLASKLYEEIVGNIPLADKFIENIVLNGDLESLDIKVVIKGIFSTDQKNEIKDLVINFIAKNYPKSVHEKLFNTINIKNSDYLEVILPLAIEVENENSLSDSADHETISCQEDVETEIDSEVLISDAEKDFEELLRSNDLDALIKTEDDGITILYKAFGDKLFMTHYDSSIEINLLEINYDLATSFSAILEKEVESDSLYIINFSDYTAIFITDQVDNPILLGVYDSERVAVC</sequence>
<dbReference type="EMBL" id="JABZRE010000002">
    <property type="protein sequence ID" value="MBF1306326.1"/>
    <property type="molecule type" value="Genomic_DNA"/>
</dbReference>
<evidence type="ECO:0000313" key="1">
    <source>
        <dbReference type="EMBL" id="MBF1306326.1"/>
    </source>
</evidence>
<accession>A0A930DYR5</accession>
<proteinExistence type="predicted"/>
<dbReference type="Proteomes" id="UP000758611">
    <property type="component" value="Unassembled WGS sequence"/>
</dbReference>
<dbReference type="AlphaFoldDB" id="A0A930DYR5"/>
<comment type="caution">
    <text evidence="1">The sequence shown here is derived from an EMBL/GenBank/DDBJ whole genome shotgun (WGS) entry which is preliminary data.</text>
</comment>
<name>A0A930DYR5_9FIRM</name>
<evidence type="ECO:0000313" key="2">
    <source>
        <dbReference type="Proteomes" id="UP000758611"/>
    </source>
</evidence>
<organism evidence="1 2">
    <name type="scientific">Parvimonas micra</name>
    <dbReference type="NCBI Taxonomy" id="33033"/>
    <lineage>
        <taxon>Bacteria</taxon>
        <taxon>Bacillati</taxon>
        <taxon>Bacillota</taxon>
        <taxon>Tissierellia</taxon>
        <taxon>Tissierellales</taxon>
        <taxon>Peptoniphilaceae</taxon>
        <taxon>Parvimonas</taxon>
    </lineage>
</organism>
<gene>
    <name evidence="1" type="ORF">HXM94_00865</name>
</gene>
<reference evidence="1" key="1">
    <citation type="submission" date="2020-04" db="EMBL/GenBank/DDBJ databases">
        <title>Deep metagenomics examines the oral microbiome during advanced dental caries in children, revealing novel taxa and co-occurrences with host molecules.</title>
        <authorList>
            <person name="Baker J.L."/>
            <person name="Morton J.T."/>
            <person name="Dinis M."/>
            <person name="Alvarez R."/>
            <person name="Tran N.C."/>
            <person name="Knight R."/>
            <person name="Edlund A."/>
        </authorList>
    </citation>
    <scope>NUCLEOTIDE SEQUENCE</scope>
    <source>
        <strain evidence="1">JCVI_23_bin.11</strain>
    </source>
</reference>